<feature type="compositionally biased region" description="Polar residues" evidence="1">
    <location>
        <begin position="32"/>
        <end position="50"/>
    </location>
</feature>
<evidence type="ECO:0000313" key="2">
    <source>
        <dbReference type="EMBL" id="PWY82740.1"/>
    </source>
</evidence>
<protein>
    <submittedName>
        <fullName evidence="2">Uncharacterized protein</fullName>
    </submittedName>
</protein>
<dbReference type="OrthoDB" id="3235083at2759"/>
<accession>A0A317WEU0</accession>
<organism evidence="2 3">
    <name type="scientific">Aspergillus eucalypticola (strain CBS 122712 / IBT 29274)</name>
    <dbReference type="NCBI Taxonomy" id="1448314"/>
    <lineage>
        <taxon>Eukaryota</taxon>
        <taxon>Fungi</taxon>
        <taxon>Dikarya</taxon>
        <taxon>Ascomycota</taxon>
        <taxon>Pezizomycotina</taxon>
        <taxon>Eurotiomycetes</taxon>
        <taxon>Eurotiomycetidae</taxon>
        <taxon>Eurotiales</taxon>
        <taxon>Aspergillaceae</taxon>
        <taxon>Aspergillus</taxon>
        <taxon>Aspergillus subgen. Circumdati</taxon>
    </lineage>
</organism>
<evidence type="ECO:0000256" key="1">
    <source>
        <dbReference type="SAM" id="MobiDB-lite"/>
    </source>
</evidence>
<proteinExistence type="predicted"/>
<gene>
    <name evidence="2" type="ORF">BO83DRAFT_454739</name>
</gene>
<dbReference type="GeneID" id="37058958"/>
<name>A0A317WEU0_ASPEC</name>
<sequence length="376" mass="39865">MLRHSLQRGSPDPLTRNLRSWSRIGDPASETAAGSSANPAEDQTSGSQLVSSHFSNHANDLTIVGDAPSASVTEDLVTKLLGALSAKGEVLGDSYSRLKTLATDFSSLSIEEVLRRLVGMFVDGVLSSAQVVVDALIDFIQSFADKGMSLLDTKLHIPVISDILNLLGVPDIYFLDIFMWIGPVAYTVVYKLIHNEPPLPDDDTSAALIAASSWDELEQLFLSTVTPPRALSQTTQQSIYVYTNAMSGMVLFIGNIALFMEAQAPSAGCCGKRGSQQPPGTQGSHPGLSFLGFTPVYGKLAATTSNFPDLLPSDGRAVGAVFKALLLIPKLMSTSYHLYELTSEEAGATQSAAIVGEVACQTGAVFQVSYAAAVND</sequence>
<dbReference type="VEuPathDB" id="FungiDB:BO83DRAFT_454739"/>
<dbReference type="EMBL" id="MSFU01000003">
    <property type="protein sequence ID" value="PWY82740.1"/>
    <property type="molecule type" value="Genomic_DNA"/>
</dbReference>
<feature type="region of interest" description="Disordered" evidence="1">
    <location>
        <begin position="1"/>
        <end position="50"/>
    </location>
</feature>
<dbReference type="AlphaFoldDB" id="A0A317WEU0"/>
<dbReference type="Proteomes" id="UP000246171">
    <property type="component" value="Unassembled WGS sequence"/>
</dbReference>
<evidence type="ECO:0000313" key="3">
    <source>
        <dbReference type="Proteomes" id="UP000246171"/>
    </source>
</evidence>
<reference evidence="2" key="1">
    <citation type="submission" date="2016-12" db="EMBL/GenBank/DDBJ databases">
        <title>The genomes of Aspergillus section Nigri reveals drivers in fungal speciation.</title>
        <authorList>
            <consortium name="DOE Joint Genome Institute"/>
            <person name="Vesth T.C."/>
            <person name="Nybo J."/>
            <person name="Theobald S."/>
            <person name="Brandl J."/>
            <person name="Frisvad J.C."/>
            <person name="Nielsen K.F."/>
            <person name="Lyhne E.K."/>
            <person name="Kogle M.E."/>
            <person name="Kuo A."/>
            <person name="Riley R."/>
            <person name="Clum A."/>
            <person name="Nolan M."/>
            <person name="Lipzen A."/>
            <person name="Salamov A."/>
            <person name="Henrissat B."/>
            <person name="Wiebenga A."/>
            <person name="De vries R.P."/>
            <person name="Grigoriev I.V."/>
            <person name="Mortensen U.H."/>
            <person name="Andersen M.R."/>
            <person name="Baker S.E."/>
        </authorList>
    </citation>
    <scope>NUCLEOTIDE SEQUENCE</scope>
    <source>
        <strain evidence="2">CBS 122712</strain>
    </source>
</reference>
<keyword evidence="3" id="KW-1185">Reference proteome</keyword>
<dbReference type="RefSeq" id="XP_025392403.1">
    <property type="nucleotide sequence ID" value="XM_025536996.1"/>
</dbReference>
<comment type="caution">
    <text evidence="2">The sequence shown here is derived from an EMBL/GenBank/DDBJ whole genome shotgun (WGS) entry which is preliminary data.</text>
</comment>